<dbReference type="RefSeq" id="WP_074955451.1">
    <property type="nucleotide sequence ID" value="NZ_FPBV01000022.1"/>
</dbReference>
<proteinExistence type="predicted"/>
<dbReference type="SUPFAM" id="SSF109854">
    <property type="entry name" value="DinB/YfiT-like putative metalloenzymes"/>
    <property type="match status" value="1"/>
</dbReference>
<dbReference type="Proteomes" id="UP000183508">
    <property type="component" value="Unassembled WGS sequence"/>
</dbReference>
<dbReference type="InterPro" id="IPR024775">
    <property type="entry name" value="DinB-like"/>
</dbReference>
<organism evidence="2 3">
    <name type="scientific">Alicyclobacillus macrosporangiidus</name>
    <dbReference type="NCBI Taxonomy" id="392015"/>
    <lineage>
        <taxon>Bacteria</taxon>
        <taxon>Bacillati</taxon>
        <taxon>Bacillota</taxon>
        <taxon>Bacilli</taxon>
        <taxon>Bacillales</taxon>
        <taxon>Alicyclobacillaceae</taxon>
        <taxon>Alicyclobacillus</taxon>
    </lineage>
</organism>
<feature type="domain" description="DinB-like" evidence="1">
    <location>
        <begin position="4"/>
        <end position="152"/>
    </location>
</feature>
<dbReference type="InterPro" id="IPR034660">
    <property type="entry name" value="DinB/YfiT-like"/>
</dbReference>
<dbReference type="AlphaFoldDB" id="A0A1I7L0V4"/>
<dbReference type="STRING" id="392015.SAMN05421543_12245"/>
<dbReference type="Gene3D" id="1.20.120.450">
    <property type="entry name" value="dinb family like domain"/>
    <property type="match status" value="1"/>
</dbReference>
<dbReference type="Pfam" id="PF12867">
    <property type="entry name" value="DinB_2"/>
    <property type="match status" value="1"/>
</dbReference>
<protein>
    <submittedName>
        <fullName evidence="2">DinB superfamily protein</fullName>
    </submittedName>
</protein>
<evidence type="ECO:0000259" key="1">
    <source>
        <dbReference type="Pfam" id="PF12867"/>
    </source>
</evidence>
<sequence length="166" mass="18883">MDDLRQARMQLLQSVQDLSDEELRIRNADGWSILHVLEHLHLTEKAVVQGIRHALTKPSSEIPRQSVESVLDRSRKLKSPKVSDPQGMFTTLDEAVASLAASRSELTAVLASIEDADALHHHGFRHPFFGMLSIHQWLEVLPLHERRHTAQIEEMKQVIGSNFRMT</sequence>
<accession>A0A1I7L0V4</accession>
<name>A0A1I7L0V4_9BACL</name>
<evidence type="ECO:0000313" key="2">
    <source>
        <dbReference type="EMBL" id="SFV03275.1"/>
    </source>
</evidence>
<reference evidence="3" key="1">
    <citation type="submission" date="2016-10" db="EMBL/GenBank/DDBJ databases">
        <authorList>
            <person name="Varghese N."/>
        </authorList>
    </citation>
    <scope>NUCLEOTIDE SEQUENCE [LARGE SCALE GENOMIC DNA]</scope>
    <source>
        <strain evidence="3">DSM 17980</strain>
    </source>
</reference>
<evidence type="ECO:0000313" key="3">
    <source>
        <dbReference type="Proteomes" id="UP000183508"/>
    </source>
</evidence>
<gene>
    <name evidence="2" type="ORF">SAMN05421543_12245</name>
</gene>
<keyword evidence="3" id="KW-1185">Reference proteome</keyword>
<dbReference type="EMBL" id="FPBV01000022">
    <property type="protein sequence ID" value="SFV03275.1"/>
    <property type="molecule type" value="Genomic_DNA"/>
</dbReference>